<evidence type="ECO:0000313" key="1">
    <source>
        <dbReference type="EMBL" id="KZR98320.1"/>
    </source>
</evidence>
<accession>A0A162BW97</accession>
<dbReference type="Proteomes" id="UP000076858">
    <property type="component" value="Unassembled WGS sequence"/>
</dbReference>
<evidence type="ECO:0000313" key="2">
    <source>
        <dbReference type="Proteomes" id="UP000076858"/>
    </source>
</evidence>
<organism evidence="1 2">
    <name type="scientific">Daphnia magna</name>
    <dbReference type="NCBI Taxonomy" id="35525"/>
    <lineage>
        <taxon>Eukaryota</taxon>
        <taxon>Metazoa</taxon>
        <taxon>Ecdysozoa</taxon>
        <taxon>Arthropoda</taxon>
        <taxon>Crustacea</taxon>
        <taxon>Branchiopoda</taxon>
        <taxon>Diplostraca</taxon>
        <taxon>Cladocera</taxon>
        <taxon>Anomopoda</taxon>
        <taxon>Daphniidae</taxon>
        <taxon>Daphnia</taxon>
    </lineage>
</organism>
<proteinExistence type="predicted"/>
<gene>
    <name evidence="1" type="ORF">APZ42_006317</name>
</gene>
<dbReference type="EMBL" id="LRGB01017514">
    <property type="protein sequence ID" value="KZR98320.1"/>
    <property type="molecule type" value="Genomic_DNA"/>
</dbReference>
<name>A0A162BW97_9CRUS</name>
<comment type="caution">
    <text evidence="1">The sequence shown here is derived from an EMBL/GenBank/DDBJ whole genome shotgun (WGS) entry which is preliminary data.</text>
</comment>
<protein>
    <submittedName>
        <fullName evidence="1">Uncharacterized protein</fullName>
    </submittedName>
</protein>
<sequence>MLHTPSFKNESCTVSLCGWVTFVHKMFYVSPFSPIFRNKFVSIVKRCMLAIGLGKWGNIEPLFSARL</sequence>
<dbReference type="AlphaFoldDB" id="A0A162BW97"/>
<keyword evidence="2" id="KW-1185">Reference proteome</keyword>
<reference evidence="1 2" key="1">
    <citation type="submission" date="2016-03" db="EMBL/GenBank/DDBJ databases">
        <title>EvidentialGene: Evidence-directed Construction of Genes on Genomes.</title>
        <authorList>
            <person name="Gilbert D.G."/>
            <person name="Choi J.-H."/>
            <person name="Mockaitis K."/>
            <person name="Colbourne J."/>
            <person name="Pfrender M."/>
        </authorList>
    </citation>
    <scope>NUCLEOTIDE SEQUENCE [LARGE SCALE GENOMIC DNA]</scope>
    <source>
        <strain evidence="1 2">Xinb3</strain>
        <tissue evidence="1">Complete organism</tissue>
    </source>
</reference>